<proteinExistence type="predicted"/>
<evidence type="ECO:0000313" key="1">
    <source>
        <dbReference type="EMBL" id="AKP51700.1"/>
    </source>
</evidence>
<dbReference type="KEGG" id="camu:CA2015_2282"/>
<dbReference type="AlphaFoldDB" id="A0A0H4PF31"/>
<dbReference type="STRING" id="320787.CA2015_2282"/>
<dbReference type="InterPro" id="IPR023393">
    <property type="entry name" value="START-like_dom_sf"/>
</dbReference>
<accession>A0A0H4PF31</accession>
<dbReference type="SUPFAM" id="SSF55961">
    <property type="entry name" value="Bet v1-like"/>
    <property type="match status" value="1"/>
</dbReference>
<dbReference type="OrthoDB" id="654678at2"/>
<dbReference type="RefSeq" id="WP_157470442.1">
    <property type="nucleotide sequence ID" value="NZ_CP012040.1"/>
</dbReference>
<sequence>MNAFLISIPIYILTFFFISATDTSGSDFQLIKKGDGISFYERWITMKNGTKSREVKFTIEINAPTKNILEVLTKEEYGEKWNENTLDYKIKATENQSWISYIRYSFPFPLSDRECYLHNQLIETEQGSTILFRTEESRIFSKGEDLVQMTGLKGRWEIIDKRDHSLLRYHIISVPEKGLPRWIVDPIIRKNLWTTMETLKSTIEEI</sequence>
<dbReference type="Proteomes" id="UP000036520">
    <property type="component" value="Chromosome"/>
</dbReference>
<protein>
    <recommendedName>
        <fullName evidence="3">START domain-containing protein</fullName>
    </recommendedName>
</protein>
<gene>
    <name evidence="1" type="ORF">CA2015_2282</name>
</gene>
<reference evidence="1 2" key="1">
    <citation type="submission" date="2015-07" db="EMBL/GenBank/DDBJ databases">
        <authorList>
            <person name="Kim K.M."/>
        </authorList>
    </citation>
    <scope>NUCLEOTIDE SEQUENCE [LARGE SCALE GENOMIC DNA]</scope>
    <source>
        <strain evidence="1 2">KCTC 12363</strain>
    </source>
</reference>
<evidence type="ECO:0000313" key="2">
    <source>
        <dbReference type="Proteomes" id="UP000036520"/>
    </source>
</evidence>
<dbReference type="EMBL" id="CP012040">
    <property type="protein sequence ID" value="AKP51700.1"/>
    <property type="molecule type" value="Genomic_DNA"/>
</dbReference>
<organism evidence="1 2">
    <name type="scientific">Cyclobacterium amurskyense</name>
    <dbReference type="NCBI Taxonomy" id="320787"/>
    <lineage>
        <taxon>Bacteria</taxon>
        <taxon>Pseudomonadati</taxon>
        <taxon>Bacteroidota</taxon>
        <taxon>Cytophagia</taxon>
        <taxon>Cytophagales</taxon>
        <taxon>Cyclobacteriaceae</taxon>
        <taxon>Cyclobacterium</taxon>
    </lineage>
</organism>
<dbReference type="Gene3D" id="3.30.530.20">
    <property type="match status" value="1"/>
</dbReference>
<evidence type="ECO:0008006" key="3">
    <source>
        <dbReference type="Google" id="ProtNLM"/>
    </source>
</evidence>
<keyword evidence="2" id="KW-1185">Reference proteome</keyword>
<name>A0A0H4PF31_9BACT</name>